<dbReference type="EMBL" id="VICG01000003">
    <property type="protein sequence ID" value="KAA8574075.1"/>
    <property type="molecule type" value="Genomic_DNA"/>
</dbReference>
<accession>A0A5M9K5J0</accession>
<evidence type="ECO:0000313" key="2">
    <source>
        <dbReference type="Proteomes" id="UP000322873"/>
    </source>
</evidence>
<reference evidence="1 2" key="1">
    <citation type="submission" date="2019-06" db="EMBL/GenBank/DDBJ databases">
        <title>Genome Sequence of the Brown Rot Fungal Pathogen Monilinia fructicola.</title>
        <authorList>
            <person name="De Miccolis Angelini R.M."/>
            <person name="Landi L."/>
            <person name="Abate D."/>
            <person name="Pollastro S."/>
            <person name="Romanazzi G."/>
            <person name="Faretra F."/>
        </authorList>
    </citation>
    <scope>NUCLEOTIDE SEQUENCE [LARGE SCALE GENOMIC DNA]</scope>
    <source>
        <strain evidence="1 2">Mfrc123</strain>
    </source>
</reference>
<dbReference type="AlphaFoldDB" id="A0A5M9K5J0"/>
<keyword evidence="2" id="KW-1185">Reference proteome</keyword>
<evidence type="ECO:0000313" key="1">
    <source>
        <dbReference type="EMBL" id="KAA8574075.1"/>
    </source>
</evidence>
<protein>
    <submittedName>
        <fullName evidence="1">Uncharacterized protein</fullName>
    </submittedName>
</protein>
<name>A0A5M9K5J0_MONFR</name>
<gene>
    <name evidence="1" type="ORF">EYC84_005599</name>
</gene>
<sequence>MPRRPAWMDCTKFRAALCRINKPTSCISDTAKNARKFETPIQCDRFQNLIQIKYQRPALAKTQVVKAPNPKLK</sequence>
<organism evidence="1 2">
    <name type="scientific">Monilinia fructicola</name>
    <name type="common">Brown rot fungus</name>
    <name type="synonym">Ciboria fructicola</name>
    <dbReference type="NCBI Taxonomy" id="38448"/>
    <lineage>
        <taxon>Eukaryota</taxon>
        <taxon>Fungi</taxon>
        <taxon>Dikarya</taxon>
        <taxon>Ascomycota</taxon>
        <taxon>Pezizomycotina</taxon>
        <taxon>Leotiomycetes</taxon>
        <taxon>Helotiales</taxon>
        <taxon>Sclerotiniaceae</taxon>
        <taxon>Monilinia</taxon>
    </lineage>
</organism>
<comment type="caution">
    <text evidence="1">The sequence shown here is derived from an EMBL/GenBank/DDBJ whole genome shotgun (WGS) entry which is preliminary data.</text>
</comment>
<proteinExistence type="predicted"/>
<dbReference type="Proteomes" id="UP000322873">
    <property type="component" value="Unassembled WGS sequence"/>
</dbReference>